<evidence type="ECO:0000259" key="15">
    <source>
        <dbReference type="Pfam" id="PF00930"/>
    </source>
</evidence>
<dbReference type="GO" id="GO:0005886">
    <property type="term" value="C:plasma membrane"/>
    <property type="evidence" value="ECO:0007669"/>
    <property type="project" value="TreeGrafter"/>
</dbReference>
<evidence type="ECO:0008006" key="18">
    <source>
        <dbReference type="Google" id="ProtNLM"/>
    </source>
</evidence>
<evidence type="ECO:0000256" key="3">
    <source>
        <dbReference type="ARBA" id="ARBA00022438"/>
    </source>
</evidence>
<dbReference type="Pfam" id="PF00326">
    <property type="entry name" value="Peptidase_S9"/>
    <property type="match status" value="1"/>
</dbReference>
<proteinExistence type="inferred from homology"/>
<keyword evidence="8" id="KW-0735">Signal-anchor</keyword>
<feature type="transmembrane region" description="Helical" evidence="13">
    <location>
        <begin position="67"/>
        <end position="86"/>
    </location>
</feature>
<evidence type="ECO:0000256" key="10">
    <source>
        <dbReference type="ARBA" id="ARBA00023136"/>
    </source>
</evidence>
<dbReference type="EMBL" id="MCOG01000220">
    <property type="protein sequence ID" value="ORY24600.1"/>
    <property type="molecule type" value="Genomic_DNA"/>
</dbReference>
<evidence type="ECO:0000256" key="13">
    <source>
        <dbReference type="SAM" id="Phobius"/>
    </source>
</evidence>
<dbReference type="OrthoDB" id="16520at2759"/>
<keyword evidence="4" id="KW-0645">Protease</keyword>
<dbReference type="Proteomes" id="UP000193920">
    <property type="component" value="Unassembled WGS sequence"/>
</dbReference>
<keyword evidence="5 13" id="KW-0812">Transmembrane</keyword>
<comment type="similarity">
    <text evidence="2">Belongs to the peptidase S9B family.</text>
</comment>
<dbReference type="GO" id="GO:0006508">
    <property type="term" value="P:proteolysis"/>
    <property type="evidence" value="ECO:0007669"/>
    <property type="project" value="UniProtKB-KW"/>
</dbReference>
<dbReference type="PANTHER" id="PTHR11731:SF200">
    <property type="entry name" value="DIPEPTIDYL PEPTIDASE 10, ISOFORM B"/>
    <property type="match status" value="1"/>
</dbReference>
<evidence type="ECO:0000256" key="7">
    <source>
        <dbReference type="ARBA" id="ARBA00022825"/>
    </source>
</evidence>
<dbReference type="FunFam" id="3.40.50.1820:FF:000003">
    <property type="entry name" value="Dipeptidyl peptidase 4"/>
    <property type="match status" value="1"/>
</dbReference>
<evidence type="ECO:0000256" key="5">
    <source>
        <dbReference type="ARBA" id="ARBA00022692"/>
    </source>
</evidence>
<dbReference type="GO" id="GO:0008239">
    <property type="term" value="F:dipeptidyl-peptidase activity"/>
    <property type="evidence" value="ECO:0007669"/>
    <property type="project" value="TreeGrafter"/>
</dbReference>
<dbReference type="Gene3D" id="3.40.50.1820">
    <property type="entry name" value="alpha/beta hydrolase"/>
    <property type="match status" value="1"/>
</dbReference>
<evidence type="ECO:0000256" key="2">
    <source>
        <dbReference type="ARBA" id="ARBA00006150"/>
    </source>
</evidence>
<protein>
    <recommendedName>
        <fullName evidence="18">Dipeptidyl-peptidase IV</fullName>
    </recommendedName>
</protein>
<keyword evidence="3" id="KW-0031">Aminopeptidase</keyword>
<dbReference type="InterPro" id="IPR002469">
    <property type="entry name" value="Peptidase_S9B_N"/>
</dbReference>
<evidence type="ECO:0000313" key="17">
    <source>
        <dbReference type="Proteomes" id="UP000193920"/>
    </source>
</evidence>
<comment type="caution">
    <text evidence="16">The sequence shown here is derived from an EMBL/GenBank/DDBJ whole genome shotgun (WGS) entry which is preliminary data.</text>
</comment>
<dbReference type="InterPro" id="IPR029058">
    <property type="entry name" value="AB_hydrolase_fold"/>
</dbReference>
<evidence type="ECO:0000256" key="1">
    <source>
        <dbReference type="ARBA" id="ARBA00004576"/>
    </source>
</evidence>
<dbReference type="SUPFAM" id="SSF53474">
    <property type="entry name" value="alpha/beta-Hydrolases"/>
    <property type="match status" value="1"/>
</dbReference>
<keyword evidence="7" id="KW-0720">Serine protease</keyword>
<dbReference type="Pfam" id="PF00930">
    <property type="entry name" value="DPPIV_N"/>
    <property type="match status" value="1"/>
</dbReference>
<evidence type="ECO:0000256" key="4">
    <source>
        <dbReference type="ARBA" id="ARBA00022670"/>
    </source>
</evidence>
<feature type="domain" description="Peptidase S9 prolyl oligopeptidase catalytic" evidence="14">
    <location>
        <begin position="669"/>
        <end position="856"/>
    </location>
</feature>
<name>A0A1Y2AQL8_9FUNG</name>
<keyword evidence="10 13" id="KW-0472">Membrane</keyword>
<accession>A0A1Y2AQL8</accession>
<keyword evidence="9 13" id="KW-1133">Transmembrane helix</keyword>
<comment type="subcellular location">
    <subcellularLocation>
        <location evidence="1">Vacuole membrane</location>
        <topology evidence="1">Single-pass type II membrane protein</topology>
    </subcellularLocation>
</comment>
<gene>
    <name evidence="16" type="ORF">LY90DRAFT_675116</name>
</gene>
<feature type="compositionally biased region" description="Low complexity" evidence="12">
    <location>
        <begin position="7"/>
        <end position="20"/>
    </location>
</feature>
<dbReference type="SUPFAM" id="SSF82171">
    <property type="entry name" value="DPP6 N-terminal domain-like"/>
    <property type="match status" value="1"/>
</dbReference>
<sequence length="859" mass="99300">MDGLLQSNNNSKNSTETETEIIIPVNEVTELFVHSDNEEEEEEEEEEDGAGYVMRPPIKESKHYNKATYIIISCIVAFMIFIIFIFTSTKSGKTIFTPSKRITLKEIYSGTFQPQESTIFWFDYGEDGSLIQMGMEGDIELYNIISQESQVIASLKDLENGKEIKLNLGFSVSNDLHYILIPTSVKTVFRHSKLKDYVIFDTQKKSYLELKDKLNDISNIEFSPSGDKLAFVKNNNLYFMNLDTKQTTQITHDGSENIFNGISDWVYEEEVLMTSQAFYWSPDSKYLGFIKFDDTDVPKFEIPVYLDSNFEGFPYTEKKVIRYPKPGFPNPDANVYIYDTTNKDSKNNLKKVIYEKDYEFKQDNLIILQVLWATETSENLMIRTSNRVQDTARLFSVNIPNELKNEDAENKEAGTFEATFLKEDDFDDDGWLTRTESIYYAPPNSYIEIMEDNNGYQHINFYDDIYDENSHFITSGEWEVNSIAGIDKDRKIIYYIGSEEGSMQRHLYKVNYNGQRNIKMTPIISELEEQKKIIDSFGDNLTEVGVYSATFSSGYNYYLLNYEGPGVPWQKILSTYDNYDNFHIEVSNNEKLDQLLSYYKTPKFHRFEIPINDYYVNALAIYPPDFNKSSKKKYPVLFHPYGGPNSQMADYSYQMDFNAVLASDPNHPLIVVIVDGRGTAWKGRKFRVNVSKQLGKLETEDQIEAAKYIQKLPYVDSEKIAIWGWSYGGYLTSKVVEADSGIFKVAMAVAPVTDWRLYDTLYTERYMKTLEDNKEGYINSAVRNVTGFNNVDFLLIHGTEDDNVHFQNSAILASKLTLKGVKYTAQYYTDNEHSMGFGNAYSQLMNLLTNFLYEHLFKK</sequence>
<evidence type="ECO:0000256" key="6">
    <source>
        <dbReference type="ARBA" id="ARBA00022801"/>
    </source>
</evidence>
<evidence type="ECO:0000256" key="11">
    <source>
        <dbReference type="ARBA" id="ARBA00023180"/>
    </source>
</evidence>
<dbReference type="PROSITE" id="PS00708">
    <property type="entry name" value="PRO_ENDOPEP_SER"/>
    <property type="match status" value="1"/>
</dbReference>
<keyword evidence="6" id="KW-0378">Hydrolase</keyword>
<keyword evidence="11" id="KW-0325">Glycoprotein</keyword>
<dbReference type="InterPro" id="IPR002471">
    <property type="entry name" value="Pept_S9_AS"/>
</dbReference>
<evidence type="ECO:0000256" key="9">
    <source>
        <dbReference type="ARBA" id="ARBA00022989"/>
    </source>
</evidence>
<keyword evidence="17" id="KW-1185">Reference proteome</keyword>
<evidence type="ECO:0000259" key="14">
    <source>
        <dbReference type="Pfam" id="PF00326"/>
    </source>
</evidence>
<reference evidence="16 17" key="1">
    <citation type="submission" date="2016-08" db="EMBL/GenBank/DDBJ databases">
        <title>A Parts List for Fungal Cellulosomes Revealed by Comparative Genomics.</title>
        <authorList>
            <consortium name="DOE Joint Genome Institute"/>
            <person name="Haitjema C.H."/>
            <person name="Gilmore S.P."/>
            <person name="Henske J.K."/>
            <person name="Solomon K.V."/>
            <person name="De Groot R."/>
            <person name="Kuo A."/>
            <person name="Mondo S.J."/>
            <person name="Salamov A.A."/>
            <person name="Labutti K."/>
            <person name="Zhao Z."/>
            <person name="Chiniquy J."/>
            <person name="Barry K."/>
            <person name="Brewer H.M."/>
            <person name="Purvine S.O."/>
            <person name="Wright A.T."/>
            <person name="Boxma B."/>
            <person name="Van Alen T."/>
            <person name="Hackstein J.H."/>
            <person name="Baker S.E."/>
            <person name="Grigoriev I.V."/>
            <person name="O'Malley M.A."/>
        </authorList>
    </citation>
    <scope>NUCLEOTIDE SEQUENCE [LARGE SCALE GENOMIC DNA]</scope>
    <source>
        <strain evidence="16 17">G1</strain>
    </source>
</reference>
<dbReference type="Gene3D" id="2.140.10.30">
    <property type="entry name" value="Dipeptidylpeptidase IV, N-terminal domain"/>
    <property type="match status" value="1"/>
</dbReference>
<dbReference type="GO" id="GO:0004177">
    <property type="term" value="F:aminopeptidase activity"/>
    <property type="evidence" value="ECO:0007669"/>
    <property type="project" value="UniProtKB-KW"/>
</dbReference>
<feature type="domain" description="Dipeptidylpeptidase IV N-terminal" evidence="15">
    <location>
        <begin position="173"/>
        <end position="569"/>
    </location>
</feature>
<dbReference type="InterPro" id="IPR050278">
    <property type="entry name" value="Serine_Prot_S9B/DPPIV"/>
</dbReference>
<feature type="region of interest" description="Disordered" evidence="12">
    <location>
        <begin position="1"/>
        <end position="20"/>
    </location>
</feature>
<dbReference type="PANTHER" id="PTHR11731">
    <property type="entry name" value="PROTEASE FAMILY S9B,C DIPEPTIDYL-PEPTIDASE IV-RELATED"/>
    <property type="match status" value="1"/>
</dbReference>
<dbReference type="InterPro" id="IPR001375">
    <property type="entry name" value="Peptidase_S9_cat"/>
</dbReference>
<evidence type="ECO:0000256" key="12">
    <source>
        <dbReference type="SAM" id="MobiDB-lite"/>
    </source>
</evidence>
<evidence type="ECO:0000256" key="8">
    <source>
        <dbReference type="ARBA" id="ARBA00022968"/>
    </source>
</evidence>
<dbReference type="GO" id="GO:0005774">
    <property type="term" value="C:vacuolar membrane"/>
    <property type="evidence" value="ECO:0007669"/>
    <property type="project" value="UniProtKB-SubCell"/>
</dbReference>
<dbReference type="AlphaFoldDB" id="A0A1Y2AQL8"/>
<evidence type="ECO:0000313" key="16">
    <source>
        <dbReference type="EMBL" id="ORY24600.1"/>
    </source>
</evidence>
<dbReference type="STRING" id="1754190.A0A1Y2AQL8"/>
<organism evidence="16 17">
    <name type="scientific">Neocallimastix californiae</name>
    <dbReference type="NCBI Taxonomy" id="1754190"/>
    <lineage>
        <taxon>Eukaryota</taxon>
        <taxon>Fungi</taxon>
        <taxon>Fungi incertae sedis</taxon>
        <taxon>Chytridiomycota</taxon>
        <taxon>Chytridiomycota incertae sedis</taxon>
        <taxon>Neocallimastigomycetes</taxon>
        <taxon>Neocallimastigales</taxon>
        <taxon>Neocallimastigaceae</taxon>
        <taxon>Neocallimastix</taxon>
    </lineage>
</organism>
<dbReference type="GO" id="GO:0004252">
    <property type="term" value="F:serine-type endopeptidase activity"/>
    <property type="evidence" value="ECO:0007669"/>
    <property type="project" value="InterPro"/>
</dbReference>